<evidence type="ECO:0000256" key="2">
    <source>
        <dbReference type="ARBA" id="ARBA00022840"/>
    </source>
</evidence>
<dbReference type="InterPro" id="IPR002543">
    <property type="entry name" value="FtsK_dom"/>
</dbReference>
<name>A0A919WEM4_9BACI</name>
<evidence type="ECO:0000256" key="1">
    <source>
        <dbReference type="ARBA" id="ARBA00022741"/>
    </source>
</evidence>
<feature type="domain" description="FtsK" evidence="4">
    <location>
        <begin position="44"/>
        <end position="233"/>
    </location>
</feature>
<organism evidence="5 6">
    <name type="scientific">Robertmurraya siralis</name>
    <dbReference type="NCBI Taxonomy" id="77777"/>
    <lineage>
        <taxon>Bacteria</taxon>
        <taxon>Bacillati</taxon>
        <taxon>Bacillota</taxon>
        <taxon>Bacilli</taxon>
        <taxon>Bacillales</taxon>
        <taxon>Bacillaceae</taxon>
        <taxon>Robertmurraya</taxon>
    </lineage>
</organism>
<gene>
    <name evidence="5" type="ORF">J27TS8_05440</name>
</gene>
<proteinExistence type="predicted"/>
<dbReference type="SUPFAM" id="SSF52540">
    <property type="entry name" value="P-loop containing nucleoside triphosphate hydrolases"/>
    <property type="match status" value="1"/>
</dbReference>
<dbReference type="AlphaFoldDB" id="A0A919WEM4"/>
<sequence>MLEWFIPPVLVTAAALVPNKRLTKWEFNKKHLYNGSWLVPIGKKRKVMYHNFEHYPHLLIGGTTRFGKTVALKGIFASLLLSNSKHVRLIILDLKGGLEFSKYQNLPQVLTVASDLLEACKALDYVYKLIKAEEERYRQNGWTNISETPIKERTFIIVDESAELSPKLVNKEFKKYAELAQIYLGEIARIGGGLGYRLIMATQYPTREAVPMQVKMNMVARLAFRIADGTGSRVILDETGAEELEPVPGRAIYKLAQSHEIQCPYISDKMIGGYLDEIREDRRDIIDHR</sequence>
<evidence type="ECO:0000256" key="3">
    <source>
        <dbReference type="PROSITE-ProRule" id="PRU00289"/>
    </source>
</evidence>
<keyword evidence="2 3" id="KW-0067">ATP-binding</keyword>
<accession>A0A919WEM4</accession>
<dbReference type="GO" id="GO:0005524">
    <property type="term" value="F:ATP binding"/>
    <property type="evidence" value="ECO:0007669"/>
    <property type="project" value="UniProtKB-UniRule"/>
</dbReference>
<reference evidence="5" key="1">
    <citation type="submission" date="2021-03" db="EMBL/GenBank/DDBJ databases">
        <title>Antimicrobial resistance genes in bacteria isolated from Japanese honey, and their potential for conferring macrolide and lincosamide resistance in the American foulbrood pathogen Paenibacillus larvae.</title>
        <authorList>
            <person name="Okamoto M."/>
            <person name="Kumagai M."/>
            <person name="Kanamori H."/>
            <person name="Takamatsu D."/>
        </authorList>
    </citation>
    <scope>NUCLEOTIDE SEQUENCE</scope>
    <source>
        <strain evidence="5">J27TS8</strain>
    </source>
</reference>
<dbReference type="InterPro" id="IPR027417">
    <property type="entry name" value="P-loop_NTPase"/>
</dbReference>
<evidence type="ECO:0000313" key="6">
    <source>
        <dbReference type="Proteomes" id="UP000682111"/>
    </source>
</evidence>
<dbReference type="InterPro" id="IPR050206">
    <property type="entry name" value="FtsK/SpoIIIE/SftA"/>
</dbReference>
<dbReference type="EMBL" id="BORC01000001">
    <property type="protein sequence ID" value="GIN60551.1"/>
    <property type="molecule type" value="Genomic_DNA"/>
</dbReference>
<dbReference type="PROSITE" id="PS50901">
    <property type="entry name" value="FTSK"/>
    <property type="match status" value="1"/>
</dbReference>
<comment type="caution">
    <text evidence="5">The sequence shown here is derived from an EMBL/GenBank/DDBJ whole genome shotgun (WGS) entry which is preliminary data.</text>
</comment>
<feature type="binding site" evidence="3">
    <location>
        <begin position="62"/>
        <end position="69"/>
    </location>
    <ligand>
        <name>ATP</name>
        <dbReference type="ChEBI" id="CHEBI:30616"/>
    </ligand>
</feature>
<evidence type="ECO:0000313" key="5">
    <source>
        <dbReference type="EMBL" id="GIN60551.1"/>
    </source>
</evidence>
<dbReference type="PANTHER" id="PTHR22683:SF1">
    <property type="entry name" value="TYPE VII SECRETION SYSTEM PROTEIN ESSC"/>
    <property type="match status" value="1"/>
</dbReference>
<dbReference type="GO" id="GO:0003677">
    <property type="term" value="F:DNA binding"/>
    <property type="evidence" value="ECO:0007669"/>
    <property type="project" value="InterPro"/>
</dbReference>
<dbReference type="Pfam" id="PF01580">
    <property type="entry name" value="FtsK_SpoIIIE"/>
    <property type="match status" value="1"/>
</dbReference>
<keyword evidence="6" id="KW-1185">Reference proteome</keyword>
<evidence type="ECO:0000259" key="4">
    <source>
        <dbReference type="PROSITE" id="PS50901"/>
    </source>
</evidence>
<dbReference type="Gene3D" id="3.40.50.300">
    <property type="entry name" value="P-loop containing nucleotide triphosphate hydrolases"/>
    <property type="match status" value="1"/>
</dbReference>
<dbReference type="PANTHER" id="PTHR22683">
    <property type="entry name" value="SPORULATION PROTEIN RELATED"/>
    <property type="match status" value="1"/>
</dbReference>
<dbReference type="Proteomes" id="UP000682111">
    <property type="component" value="Unassembled WGS sequence"/>
</dbReference>
<protein>
    <recommendedName>
        <fullName evidence="4">FtsK domain-containing protein</fullName>
    </recommendedName>
</protein>
<dbReference type="RefSeq" id="WP_212933199.1">
    <property type="nucleotide sequence ID" value="NZ_BORC01000001.1"/>
</dbReference>
<keyword evidence="1 3" id="KW-0547">Nucleotide-binding</keyword>